<sequence length="226" mass="25690">MAQGSHVPKFGDWDSDNIPYTEYFETARIEKGSVVKKINPNDPEENPYAFFGTMGHENDRYYNAKQLARNSSGRKTVDVEKSYEEYPEKEAQVHSKSRDQKSIRSESSIEKSNSDFSLLQQKHRYSRSIEKKSQGDFSGIPPMSPPPNQIRSGMSIPNDTRHHKAASVPKFGAWDETDPKSGDGFTIIFNKVKEEKQILANNFPPIRPPPTNYSKESSSKAPRVQF</sequence>
<feature type="non-terminal residue" evidence="3">
    <location>
        <position position="1"/>
    </location>
</feature>
<name>A0AAD4XND1_9MAGN</name>
<dbReference type="PANTHER" id="PTHR33159:SF49">
    <property type="entry name" value="RPM1-INTERACTING PROTEIN 4"/>
    <property type="match status" value="1"/>
</dbReference>
<proteinExistence type="predicted"/>
<feature type="compositionally biased region" description="Polar residues" evidence="1">
    <location>
        <begin position="149"/>
        <end position="158"/>
    </location>
</feature>
<feature type="domain" description="RIN4 pathogenic type III effector avirulence factor Avr cleavage site" evidence="2">
    <location>
        <begin position="163"/>
        <end position="197"/>
    </location>
</feature>
<comment type="caution">
    <text evidence="3">The sequence shown here is derived from an EMBL/GenBank/DDBJ whole genome shotgun (WGS) entry which is preliminary data.</text>
</comment>
<dbReference type="PANTHER" id="PTHR33159">
    <property type="entry name" value="RPM1-INTERACTING PROTEIN 4 (RIN4) FAMILY PROTEIN"/>
    <property type="match status" value="1"/>
</dbReference>
<protein>
    <recommendedName>
        <fullName evidence="2">RIN4 pathogenic type III effector avirulence factor Avr cleavage site domain-containing protein</fullName>
    </recommendedName>
</protein>
<accession>A0AAD4XND1</accession>
<feature type="domain" description="RIN4 pathogenic type III effector avirulence factor Avr cleavage site" evidence="2">
    <location>
        <begin position="3"/>
        <end position="31"/>
    </location>
</feature>
<reference evidence="3" key="1">
    <citation type="submission" date="2022-04" db="EMBL/GenBank/DDBJ databases">
        <title>A functionally conserved STORR gene fusion in Papaver species that diverged 16.8 million years ago.</title>
        <authorList>
            <person name="Catania T."/>
        </authorList>
    </citation>
    <scope>NUCLEOTIDE SEQUENCE</scope>
    <source>
        <strain evidence="3">S-188037</strain>
    </source>
</reference>
<dbReference type="EMBL" id="JAJJMB010007708">
    <property type="protein sequence ID" value="KAI3928538.1"/>
    <property type="molecule type" value="Genomic_DNA"/>
</dbReference>
<evidence type="ECO:0000256" key="1">
    <source>
        <dbReference type="SAM" id="MobiDB-lite"/>
    </source>
</evidence>
<dbReference type="AlphaFoldDB" id="A0AAD4XND1"/>
<evidence type="ECO:0000259" key="2">
    <source>
        <dbReference type="Pfam" id="PF05627"/>
    </source>
</evidence>
<dbReference type="Pfam" id="PF05627">
    <property type="entry name" value="AvrRpt-cleavage"/>
    <property type="match status" value="2"/>
</dbReference>
<dbReference type="InterPro" id="IPR008700">
    <property type="entry name" value="TypeIII_avirulence_cleave"/>
</dbReference>
<feature type="compositionally biased region" description="Basic and acidic residues" evidence="1">
    <location>
        <begin position="75"/>
        <end position="113"/>
    </location>
</feature>
<evidence type="ECO:0000313" key="4">
    <source>
        <dbReference type="Proteomes" id="UP001202328"/>
    </source>
</evidence>
<feature type="region of interest" description="Disordered" evidence="1">
    <location>
        <begin position="200"/>
        <end position="226"/>
    </location>
</feature>
<gene>
    <name evidence="3" type="ORF">MKW98_024139</name>
</gene>
<dbReference type="InterPro" id="IPR040387">
    <property type="entry name" value="RIN4/NOI4"/>
</dbReference>
<dbReference type="Proteomes" id="UP001202328">
    <property type="component" value="Unassembled WGS sequence"/>
</dbReference>
<organism evidence="3 4">
    <name type="scientific">Papaver atlanticum</name>
    <dbReference type="NCBI Taxonomy" id="357466"/>
    <lineage>
        <taxon>Eukaryota</taxon>
        <taxon>Viridiplantae</taxon>
        <taxon>Streptophyta</taxon>
        <taxon>Embryophyta</taxon>
        <taxon>Tracheophyta</taxon>
        <taxon>Spermatophyta</taxon>
        <taxon>Magnoliopsida</taxon>
        <taxon>Ranunculales</taxon>
        <taxon>Papaveraceae</taxon>
        <taxon>Papaveroideae</taxon>
        <taxon>Papaver</taxon>
    </lineage>
</organism>
<feature type="region of interest" description="Disordered" evidence="1">
    <location>
        <begin position="66"/>
        <end position="177"/>
    </location>
</feature>
<dbReference type="GO" id="GO:0005886">
    <property type="term" value="C:plasma membrane"/>
    <property type="evidence" value="ECO:0007669"/>
    <property type="project" value="TreeGrafter"/>
</dbReference>
<evidence type="ECO:0000313" key="3">
    <source>
        <dbReference type="EMBL" id="KAI3928538.1"/>
    </source>
</evidence>
<keyword evidence="4" id="KW-1185">Reference proteome</keyword>